<dbReference type="Proteomes" id="UP000242913">
    <property type="component" value="Unassembled WGS sequence"/>
</dbReference>
<comment type="similarity">
    <text evidence="2">Belongs to the CND3 (condensin subunit 3) family.</text>
</comment>
<comment type="subcellular location">
    <subcellularLocation>
        <location evidence="1">Chromosome</location>
    </subcellularLocation>
</comment>
<dbReference type="EMBL" id="KZ271528">
    <property type="protein sequence ID" value="OZC05199.1"/>
    <property type="molecule type" value="Genomic_DNA"/>
</dbReference>
<dbReference type="GO" id="GO:0000796">
    <property type="term" value="C:condensin complex"/>
    <property type="evidence" value="ECO:0007669"/>
    <property type="project" value="InterPro"/>
</dbReference>
<evidence type="ECO:0000256" key="2">
    <source>
        <dbReference type="ARBA" id="ARBA00006533"/>
    </source>
</evidence>
<evidence type="ECO:0000313" key="10">
    <source>
        <dbReference type="Proteomes" id="UP000242913"/>
    </source>
</evidence>
<evidence type="ECO:0000256" key="5">
    <source>
        <dbReference type="ARBA" id="ARBA00022776"/>
    </source>
</evidence>
<dbReference type="InterPro" id="IPR016024">
    <property type="entry name" value="ARM-type_fold"/>
</dbReference>
<dbReference type="InterPro" id="IPR011989">
    <property type="entry name" value="ARM-like"/>
</dbReference>
<reference evidence="9 10" key="1">
    <citation type="submission" date="2015-12" db="EMBL/GenBank/DDBJ databases">
        <title>Draft genome of the nematode, Onchocerca flexuosa.</title>
        <authorList>
            <person name="Mitreva M."/>
        </authorList>
    </citation>
    <scope>NUCLEOTIDE SEQUENCE [LARGE SCALE GENOMIC DNA]</scope>
    <source>
        <strain evidence="9">Red Deer</strain>
    </source>
</reference>
<accession>A0A238BIB2</accession>
<dbReference type="GO" id="GO:0000793">
    <property type="term" value="C:condensed chromosome"/>
    <property type="evidence" value="ECO:0007669"/>
    <property type="project" value="TreeGrafter"/>
</dbReference>
<evidence type="ECO:0000256" key="3">
    <source>
        <dbReference type="ARBA" id="ARBA00022454"/>
    </source>
</evidence>
<evidence type="ECO:0000256" key="1">
    <source>
        <dbReference type="ARBA" id="ARBA00004286"/>
    </source>
</evidence>
<protein>
    <recommendedName>
        <fullName evidence="8">Nuclear condensin complex subunit 3 C-terminal domain-containing protein</fullName>
    </recommendedName>
</protein>
<keyword evidence="7" id="KW-0131">Cell cycle</keyword>
<organism evidence="9 10">
    <name type="scientific">Onchocerca flexuosa</name>
    <dbReference type="NCBI Taxonomy" id="387005"/>
    <lineage>
        <taxon>Eukaryota</taxon>
        <taxon>Metazoa</taxon>
        <taxon>Ecdysozoa</taxon>
        <taxon>Nematoda</taxon>
        <taxon>Chromadorea</taxon>
        <taxon>Rhabditida</taxon>
        <taxon>Spirurina</taxon>
        <taxon>Spiruromorpha</taxon>
        <taxon>Filarioidea</taxon>
        <taxon>Onchocercidae</taxon>
        <taxon>Onchocerca</taxon>
    </lineage>
</organism>
<dbReference type="PANTHER" id="PTHR14418:SF5">
    <property type="entry name" value="CONDENSIN COMPLEX SUBUNIT 3"/>
    <property type="match status" value="1"/>
</dbReference>
<evidence type="ECO:0000256" key="4">
    <source>
        <dbReference type="ARBA" id="ARBA00022618"/>
    </source>
</evidence>
<keyword evidence="3" id="KW-0158">Chromosome</keyword>
<dbReference type="Gene3D" id="1.25.10.10">
    <property type="entry name" value="Leucine-rich Repeat Variant"/>
    <property type="match status" value="1"/>
</dbReference>
<dbReference type="PANTHER" id="PTHR14418">
    <property type="entry name" value="CONDENSIN COMPLEX SUBUNIT 3-RELATED"/>
    <property type="match status" value="1"/>
</dbReference>
<dbReference type="InterPro" id="IPR025977">
    <property type="entry name" value="Cnd3_C"/>
</dbReference>
<gene>
    <name evidence="9" type="ORF">X798_07818</name>
</gene>
<evidence type="ECO:0000256" key="7">
    <source>
        <dbReference type="ARBA" id="ARBA00023306"/>
    </source>
</evidence>
<proteinExistence type="inferred from homology"/>
<keyword evidence="5" id="KW-0498">Mitosis</keyword>
<name>A0A238BIB2_9BILA</name>
<evidence type="ECO:0000259" key="8">
    <source>
        <dbReference type="Pfam" id="PF12719"/>
    </source>
</evidence>
<dbReference type="OrthoDB" id="5802069at2759"/>
<dbReference type="SUPFAM" id="SSF48371">
    <property type="entry name" value="ARM repeat"/>
    <property type="match status" value="1"/>
</dbReference>
<keyword evidence="6" id="KW-0226">DNA condensation</keyword>
<dbReference type="AlphaFoldDB" id="A0A238BIB2"/>
<feature type="domain" description="Nuclear condensin complex subunit 3 C-terminal" evidence="8">
    <location>
        <begin position="728"/>
        <end position="936"/>
    </location>
</feature>
<evidence type="ECO:0000256" key="6">
    <source>
        <dbReference type="ARBA" id="ARBA00023067"/>
    </source>
</evidence>
<sequence>MSVTKINPMKELPYDEIRMEFPLIRELLSMVRRKDDIEEMNNYVEKFCEAFRKEGLEKNTILSEIELWLWYFTGQSQDDKSTNRCLSFFVKCSLMMLLEDTVIPPLFTLLLQHIKNIQFSIYDTSRYRCCWLITSIFQAVEEIEADYEPTNCKEEGSLPTEVMNSLTKILQGRIYDKNPSVRAEVIRSFSVLCRISNRNEDGNEFDCAKYIVDALKDISRDVRTEAVHCVSLFSESDISTFISVILMESDSDVRRLAFSRIACSLHVRSLTVQQRMQLLKVAFTSDDAMLRKIAGRMIINWAGNDAVSLLNLLQQLDFLSDSQTSQQAVMIFLKNYQREIRSARTSEILMKLRELRNAAQPKSVITNMTPFADFTSYDILDRRNYTELRQSSNNNLYVIAGRIFLWRSLCEYCQLNAIDERDRCESLYVLLPDMIDFIDFLCNSLATWTVSTNSVQEVLQECIIFQLCLLTRLFDQTDQTGMEKWQNTLEIIISTRDLPNSEKVLEFAVYELFDLFYAKEGKLEEFLEWCCYRINSFLTPDLNETEELPLTRALLFKLGMDYAMSPETAIEQDNNYEPKSHNLQRALILLRAIMRNSGIAKVTTFLRTAFDQVVCFIGAVLNRLSTSLFTSISSMSTIKCYCRFQDFPKVVIAIGVLFGFIEATHVSSARFPVVQFELTFSLLQQISSHSALIVLNKKKNITEVDAYCTTLDPMIWASLSEVIGIGVAVDGQIARERIHMLRSAIEVEETPTRVKALALTSIAACAILRSYAVTAQLYYPEIVGSGVLKGQMLLQVFEGFIFNQDAELSFAAVESIGKILYHRCLCFPSALSGLLLRYFDSSCQPSPYTFLNYFFNFYPAASSINQHKLIGALRHALKVLDDTQDRGKLSKNVDANKMIIFVTKAVKKSTLSNSIKKQKLEQAYPPQFFLISYLLDWIINNAESNLSTACVGALAYTSPEEFTHNYKAYSHLLKLTARCINILFTLELDKLIPLTRRFEKRLKHMKGSEGDYADGARSNYLIKHLHDCQKIYNCC</sequence>
<dbReference type="InterPro" id="IPR027165">
    <property type="entry name" value="CND3"/>
</dbReference>
<keyword evidence="10" id="KW-1185">Reference proteome</keyword>
<keyword evidence="4" id="KW-0132">Cell division</keyword>
<dbReference type="GO" id="GO:0051301">
    <property type="term" value="P:cell division"/>
    <property type="evidence" value="ECO:0007669"/>
    <property type="project" value="UniProtKB-KW"/>
</dbReference>
<evidence type="ECO:0000313" key="9">
    <source>
        <dbReference type="EMBL" id="OZC05199.1"/>
    </source>
</evidence>
<dbReference type="GO" id="GO:0007076">
    <property type="term" value="P:mitotic chromosome condensation"/>
    <property type="evidence" value="ECO:0007669"/>
    <property type="project" value="InterPro"/>
</dbReference>
<dbReference type="Pfam" id="PF12719">
    <property type="entry name" value="Cnd3"/>
    <property type="match status" value="1"/>
</dbReference>